<dbReference type="AlphaFoldDB" id="A0A165AKB1"/>
<gene>
    <name evidence="3" type="ORF">L228DRAFT_175614</name>
</gene>
<evidence type="ECO:0000256" key="2">
    <source>
        <dbReference type="SAM" id="SignalP"/>
    </source>
</evidence>
<proteinExistence type="predicted"/>
<name>A0A165AKB1_XYLHT</name>
<evidence type="ECO:0000313" key="4">
    <source>
        <dbReference type="Proteomes" id="UP000076632"/>
    </source>
</evidence>
<feature type="compositionally biased region" description="Basic residues" evidence="1">
    <location>
        <begin position="123"/>
        <end position="135"/>
    </location>
</feature>
<dbReference type="RefSeq" id="XP_018186179.1">
    <property type="nucleotide sequence ID" value="XM_018329511.1"/>
</dbReference>
<protein>
    <submittedName>
        <fullName evidence="3">Uncharacterized protein</fullName>
    </submittedName>
</protein>
<feature type="signal peptide" evidence="2">
    <location>
        <begin position="1"/>
        <end position="26"/>
    </location>
</feature>
<sequence>MRFFQSSSSLTTLALGAAILPQLVLAVPAPQPPHDHTNPNEQANIEHTLVMHMSHQSHGDHDHDHDHHNLDNHRWSHNFAHPELEWSLDEKTLEALNMKPHHHHNDKDKDHKSKSTDPNRGKGNGRGRGGGRPKTTKPTNPTTVIEHKAGMSVLDEVVDVLEYIDHQASRVIEFLTNSPLPTAVLQAGLPAAPTKTMPVKSWDIEDEEEHQADAEEPSSSISHDFGGLTEEEKQHIIKQIQIHRPSSSSSSRTRTRARPQKTNAPGAHVEHAQKQKPIASEEI</sequence>
<accession>A0A165AKB1</accession>
<feature type="region of interest" description="Disordered" evidence="1">
    <location>
        <begin position="100"/>
        <end position="145"/>
    </location>
</feature>
<feature type="chain" id="PRO_5007855349" evidence="2">
    <location>
        <begin position="27"/>
        <end position="283"/>
    </location>
</feature>
<keyword evidence="4" id="KW-1185">Reference proteome</keyword>
<feature type="region of interest" description="Disordered" evidence="1">
    <location>
        <begin position="205"/>
        <end position="283"/>
    </location>
</feature>
<feature type="compositionally biased region" description="Low complexity" evidence="1">
    <location>
        <begin position="237"/>
        <end position="252"/>
    </location>
</feature>
<dbReference type="InParanoid" id="A0A165AKB1"/>
<feature type="compositionally biased region" description="Basic and acidic residues" evidence="1">
    <location>
        <begin position="105"/>
        <end position="120"/>
    </location>
</feature>
<dbReference type="EMBL" id="KV407462">
    <property type="protein sequence ID" value="KZF20624.1"/>
    <property type="molecule type" value="Genomic_DNA"/>
</dbReference>
<feature type="compositionally biased region" description="Acidic residues" evidence="1">
    <location>
        <begin position="205"/>
        <end position="216"/>
    </location>
</feature>
<reference evidence="3 4" key="1">
    <citation type="journal article" date="2016" name="Fungal Biol.">
        <title>The genome of Xylona heveae provides a window into fungal endophytism.</title>
        <authorList>
            <person name="Gazis R."/>
            <person name="Kuo A."/>
            <person name="Riley R."/>
            <person name="LaButti K."/>
            <person name="Lipzen A."/>
            <person name="Lin J."/>
            <person name="Amirebrahimi M."/>
            <person name="Hesse C.N."/>
            <person name="Spatafora J.W."/>
            <person name="Henrissat B."/>
            <person name="Hainaut M."/>
            <person name="Grigoriev I.V."/>
            <person name="Hibbett D.S."/>
        </authorList>
    </citation>
    <scope>NUCLEOTIDE SEQUENCE [LARGE SCALE GENOMIC DNA]</scope>
    <source>
        <strain evidence="3 4">TC161</strain>
    </source>
</reference>
<dbReference type="Proteomes" id="UP000076632">
    <property type="component" value="Unassembled WGS sequence"/>
</dbReference>
<evidence type="ECO:0000256" key="1">
    <source>
        <dbReference type="SAM" id="MobiDB-lite"/>
    </source>
</evidence>
<organism evidence="3 4">
    <name type="scientific">Xylona heveae (strain CBS 132557 / TC161)</name>
    <dbReference type="NCBI Taxonomy" id="1328760"/>
    <lineage>
        <taxon>Eukaryota</taxon>
        <taxon>Fungi</taxon>
        <taxon>Dikarya</taxon>
        <taxon>Ascomycota</taxon>
        <taxon>Pezizomycotina</taxon>
        <taxon>Xylonomycetes</taxon>
        <taxon>Xylonales</taxon>
        <taxon>Xylonaceae</taxon>
        <taxon>Xylona</taxon>
    </lineage>
</organism>
<dbReference type="GeneID" id="28894648"/>
<keyword evidence="2" id="KW-0732">Signal</keyword>
<evidence type="ECO:0000313" key="3">
    <source>
        <dbReference type="EMBL" id="KZF20624.1"/>
    </source>
</evidence>